<dbReference type="PANTHER" id="PTHR35596:SF1">
    <property type="entry name" value="MICROBIAL-TYPE PARG CATALYTIC DOMAIN-CONTAINING PROTEIN"/>
    <property type="match status" value="1"/>
</dbReference>
<dbReference type="Proteomes" id="UP000238322">
    <property type="component" value="Unassembled WGS sequence"/>
</dbReference>
<evidence type="ECO:0000259" key="1">
    <source>
        <dbReference type="Pfam" id="PF10021"/>
    </source>
</evidence>
<comment type="caution">
    <text evidence="2">The sequence shown here is derived from an EMBL/GenBank/DDBJ whole genome shotgun (WGS) entry which is preliminary data.</text>
</comment>
<name>A0A2S8G8N1_9BACT</name>
<feature type="domain" description="Microbial-type PARG catalytic" evidence="1">
    <location>
        <begin position="10"/>
        <end position="159"/>
    </location>
</feature>
<dbReference type="OrthoDB" id="9806181at2"/>
<sequence length="279" mass="30702">MSRSKRAELAQQTVEIVEQGWYKSANGRRVTIADQVAASLRATQLVKPDHFAPWLDHNWEGAKNTQFSVSNETTLASARTLADQSPGEATLCLNFASAKNPGGGFLGGSQAQEESLARSSALVTTLESQWDYYQINRDCHTAFYTDHMILSPSVPVFRDEDGTLLDKPYLMNFVTAPAVNAGAVIKNESTRQSDIEPAMANRINKLLSMAAHFGFDTLILGAWGCGVFLNDPAMIARLFAEALTSTGRFVGCFAKVHFAVLDKTEQEQIVSPFRKWLTF</sequence>
<organism evidence="2 3">
    <name type="scientific">Blastopirellula marina</name>
    <dbReference type="NCBI Taxonomy" id="124"/>
    <lineage>
        <taxon>Bacteria</taxon>
        <taxon>Pseudomonadati</taxon>
        <taxon>Planctomycetota</taxon>
        <taxon>Planctomycetia</taxon>
        <taxon>Pirellulales</taxon>
        <taxon>Pirellulaceae</taxon>
        <taxon>Blastopirellula</taxon>
    </lineage>
</organism>
<gene>
    <name evidence="2" type="ORF">C5Y83_00615</name>
</gene>
<dbReference type="InterPro" id="IPR012664">
    <property type="entry name" value="CHP02452"/>
</dbReference>
<dbReference type="PANTHER" id="PTHR35596">
    <property type="entry name" value="DUF2263 DOMAIN-CONTAINING PROTEIN"/>
    <property type="match status" value="1"/>
</dbReference>
<dbReference type="PIRSF" id="PIRSF014899">
    <property type="entry name" value="UCP014899"/>
    <property type="match status" value="1"/>
</dbReference>
<evidence type="ECO:0000313" key="2">
    <source>
        <dbReference type="EMBL" id="PQO40474.1"/>
    </source>
</evidence>
<proteinExistence type="predicted"/>
<protein>
    <submittedName>
        <fullName evidence="2">TIGR02452 family protein</fullName>
    </submittedName>
</protein>
<dbReference type="NCBIfam" id="TIGR02452">
    <property type="entry name" value="TIGR02452 family protein"/>
    <property type="match status" value="1"/>
</dbReference>
<reference evidence="2 3" key="1">
    <citation type="submission" date="2018-02" db="EMBL/GenBank/DDBJ databases">
        <title>Comparative genomes isolates from brazilian mangrove.</title>
        <authorList>
            <person name="Araujo J.E."/>
            <person name="Taketani R.G."/>
            <person name="Silva M.C.P."/>
            <person name="Loureco M.V."/>
            <person name="Andreote F.D."/>
        </authorList>
    </citation>
    <scope>NUCLEOTIDE SEQUENCE [LARGE SCALE GENOMIC DNA]</scope>
    <source>
        <strain evidence="2 3">Hex-1 MGV</strain>
    </source>
</reference>
<dbReference type="Pfam" id="PF10021">
    <property type="entry name" value="PARG_cat_microb"/>
    <property type="match status" value="1"/>
</dbReference>
<dbReference type="InterPro" id="IPR043472">
    <property type="entry name" value="Macro_dom-like"/>
</dbReference>
<dbReference type="AlphaFoldDB" id="A0A2S8G8N1"/>
<dbReference type="Gene3D" id="3.40.220.10">
    <property type="entry name" value="Leucine Aminopeptidase, subunit E, domain 1"/>
    <property type="match status" value="1"/>
</dbReference>
<dbReference type="InterPro" id="IPR019261">
    <property type="entry name" value="PARG_cat_microbial"/>
</dbReference>
<dbReference type="SUPFAM" id="SSF52949">
    <property type="entry name" value="Macro domain-like"/>
    <property type="match status" value="1"/>
</dbReference>
<dbReference type="RefSeq" id="WP_105327710.1">
    <property type="nucleotide sequence ID" value="NZ_PUHY01000001.1"/>
</dbReference>
<dbReference type="EMBL" id="PUHY01000001">
    <property type="protein sequence ID" value="PQO40474.1"/>
    <property type="molecule type" value="Genomic_DNA"/>
</dbReference>
<evidence type="ECO:0000313" key="3">
    <source>
        <dbReference type="Proteomes" id="UP000238322"/>
    </source>
</evidence>
<accession>A0A2S8G8N1</accession>